<dbReference type="Proteomes" id="UP001595766">
    <property type="component" value="Unassembled WGS sequence"/>
</dbReference>
<accession>A0ABV8EI19</accession>
<dbReference type="Gene3D" id="3.30.420.260">
    <property type="match status" value="1"/>
</dbReference>
<dbReference type="CDD" id="cd24013">
    <property type="entry name" value="ASKHA_ATPase_BT3980-like"/>
    <property type="match status" value="1"/>
</dbReference>
<proteinExistence type="predicted"/>
<dbReference type="Pfam" id="PF12864">
    <property type="entry name" value="DUF3822"/>
    <property type="match status" value="1"/>
</dbReference>
<sequence>MTNSLENIQENRYSDKFDMSLVSSLSLLLFEQKFVLLAKDGNEKISAIHQKYFADDSSLKDVLLRDKLFNLQVPLKVHLFNDNYTLVPGVLFDVNQLSNYLSFAQDQKNTHADYFNSLDSNNLYIAGSISNTLHELLTQSRPKTQMYHGSSSFLAYLLKDKSNYLNQELFMYLWDKNCYIASFKNNQLANFNTYHIEDRNSLLNYVFGTLIHLNFDRKYCKVTAMGDFQTFEFDQDFGNKYFKNFVLTQPRQNQQYLSGTEAFLNSPIFEAHWEFK</sequence>
<comment type="caution">
    <text evidence="1">The sequence shown here is derived from an EMBL/GenBank/DDBJ whole genome shotgun (WGS) entry which is preliminary data.</text>
</comment>
<dbReference type="RefSeq" id="WP_241292035.1">
    <property type="nucleotide sequence ID" value="NZ_JAKZGR010000003.1"/>
</dbReference>
<dbReference type="Gene3D" id="3.30.420.250">
    <property type="match status" value="1"/>
</dbReference>
<evidence type="ECO:0000313" key="2">
    <source>
        <dbReference type="Proteomes" id="UP001595766"/>
    </source>
</evidence>
<organism evidence="1 2">
    <name type="scientific">Belliella kenyensis</name>
    <dbReference type="NCBI Taxonomy" id="1472724"/>
    <lineage>
        <taxon>Bacteria</taxon>
        <taxon>Pseudomonadati</taxon>
        <taxon>Bacteroidota</taxon>
        <taxon>Cytophagia</taxon>
        <taxon>Cytophagales</taxon>
        <taxon>Cyclobacteriaceae</taxon>
        <taxon>Belliella</taxon>
    </lineage>
</organism>
<name>A0ABV8EI19_9BACT</name>
<gene>
    <name evidence="1" type="ORF">ACFOUP_02710</name>
</gene>
<protein>
    <submittedName>
        <fullName evidence="1">DUF3822 family protein</fullName>
    </submittedName>
</protein>
<evidence type="ECO:0000313" key="1">
    <source>
        <dbReference type="EMBL" id="MFC3975281.1"/>
    </source>
</evidence>
<reference evidence="2" key="1">
    <citation type="journal article" date="2019" name="Int. J. Syst. Evol. Microbiol.">
        <title>The Global Catalogue of Microorganisms (GCM) 10K type strain sequencing project: providing services to taxonomists for standard genome sequencing and annotation.</title>
        <authorList>
            <consortium name="The Broad Institute Genomics Platform"/>
            <consortium name="The Broad Institute Genome Sequencing Center for Infectious Disease"/>
            <person name="Wu L."/>
            <person name="Ma J."/>
        </authorList>
    </citation>
    <scope>NUCLEOTIDE SEQUENCE [LARGE SCALE GENOMIC DNA]</scope>
    <source>
        <strain evidence="2">CECT 8551</strain>
    </source>
</reference>
<dbReference type="EMBL" id="JBHSAV010000003">
    <property type="protein sequence ID" value="MFC3975281.1"/>
    <property type="molecule type" value="Genomic_DNA"/>
</dbReference>
<dbReference type="InterPro" id="IPR024213">
    <property type="entry name" value="DUF3822"/>
</dbReference>
<keyword evidence="2" id="KW-1185">Reference proteome</keyword>